<feature type="compositionally biased region" description="Pro residues" evidence="1">
    <location>
        <begin position="448"/>
        <end position="464"/>
    </location>
</feature>
<reference evidence="2 3" key="1">
    <citation type="journal article" date="2013" name="Antonie Van Leeuwenhoek">
        <title>Actinoplanes hulinensis sp. nov., a novel actinomycete isolated from soybean root (Glycine max (L.) Merr).</title>
        <authorList>
            <person name="Shen Y."/>
            <person name="Liu C."/>
            <person name="Wang X."/>
            <person name="Zhao J."/>
            <person name="Jia F."/>
            <person name="Zhang Y."/>
            <person name="Wang L."/>
            <person name="Yang D."/>
            <person name="Xiang W."/>
        </authorList>
    </citation>
    <scope>NUCLEOTIDE SEQUENCE [LARGE SCALE GENOMIC DNA]</scope>
    <source>
        <strain evidence="2 3">NEAU-M9</strain>
    </source>
</reference>
<sequence>MNLLPGVLAALDLSAPEALRGPAALDHPALEAPRAPAALDGRSSGSALPSLRLTGGPAFASPLAVGDCAVASVAACLVAAAELAHARTGRRPAISLDTAHVAAAMRSEIHLRDPAGNGIDGFAPLSRLWPAADGWVRTHANYPWHRAALLTALGVTDDPGPAIAALPATEVEHRVYAAGGLAVAARTPEQWRAACPPDSPLITLTPTTYAPALPASTGPLPASGLRILDLTRVIAGPAGTRMLAALGAHVLRVDDPNRPELPLHALDGVIGKASTEIDATTAEGLRTLDRLIGEADVVVTGYRPGALRSFGLAPDQIAERHPGTIVATPLRLGNHRPMGRPPRLRQPGPDRHRNRLGGQPRRHPPRHAPVPAARPRHRLPARRRHPHRPGPPGPRRTRHPRLRLSHPHRDLAAGSTPQNPLSRYGRRAPEHRRLSRPAGRRLDRHQPTGPPGRPPPALAPPATPLRPVLAHVSVGLNRRERTDRVARHSRPDGRGTVSRGRCSRGSAGRGRCFRGGCGRTPDGLGL</sequence>
<dbReference type="GO" id="GO:0016740">
    <property type="term" value="F:transferase activity"/>
    <property type="evidence" value="ECO:0007669"/>
    <property type="project" value="UniProtKB-KW"/>
</dbReference>
<evidence type="ECO:0000313" key="2">
    <source>
        <dbReference type="EMBL" id="MBW6433565.1"/>
    </source>
</evidence>
<dbReference type="Gene3D" id="3.40.50.10540">
    <property type="entry name" value="Crotonobetainyl-coa:carnitine coa-transferase, domain 1"/>
    <property type="match status" value="2"/>
</dbReference>
<comment type="caution">
    <text evidence="2">The sequence shown here is derived from an EMBL/GenBank/DDBJ whole genome shotgun (WGS) entry which is preliminary data.</text>
</comment>
<dbReference type="InterPro" id="IPR023606">
    <property type="entry name" value="CoA-Trfase_III_dom_1_sf"/>
</dbReference>
<accession>A0ABS7AXV8</accession>
<proteinExistence type="predicted"/>
<feature type="compositionally biased region" description="Basic and acidic residues" evidence="1">
    <location>
        <begin position="477"/>
        <end position="493"/>
    </location>
</feature>
<dbReference type="InterPro" id="IPR044855">
    <property type="entry name" value="CoA-Trfase_III_dom3_sf"/>
</dbReference>
<dbReference type="PANTHER" id="PTHR48228">
    <property type="entry name" value="SUCCINYL-COA--D-CITRAMALATE COA-TRANSFERASE"/>
    <property type="match status" value="1"/>
</dbReference>
<feature type="compositionally biased region" description="Basic residues" evidence="1">
    <location>
        <begin position="395"/>
        <end position="406"/>
    </location>
</feature>
<dbReference type="SUPFAM" id="SSF89796">
    <property type="entry name" value="CoA-transferase family III (CaiB/BaiF)"/>
    <property type="match status" value="2"/>
</dbReference>
<name>A0ABS7AXV8_9ACTN</name>
<protein>
    <submittedName>
        <fullName evidence="2">CoA transferase</fullName>
    </submittedName>
</protein>
<keyword evidence="3" id="KW-1185">Reference proteome</keyword>
<dbReference type="Gene3D" id="3.30.1540.10">
    <property type="entry name" value="formyl-coa transferase, domain 3"/>
    <property type="match status" value="1"/>
</dbReference>
<organism evidence="2 3">
    <name type="scientific">Actinoplanes hulinensis</name>
    <dbReference type="NCBI Taxonomy" id="1144547"/>
    <lineage>
        <taxon>Bacteria</taxon>
        <taxon>Bacillati</taxon>
        <taxon>Actinomycetota</taxon>
        <taxon>Actinomycetes</taxon>
        <taxon>Micromonosporales</taxon>
        <taxon>Micromonosporaceae</taxon>
        <taxon>Actinoplanes</taxon>
    </lineage>
</organism>
<dbReference type="Proteomes" id="UP001519863">
    <property type="component" value="Unassembled WGS sequence"/>
</dbReference>
<dbReference type="EMBL" id="JAHXZI010000003">
    <property type="protein sequence ID" value="MBW6433565.1"/>
    <property type="molecule type" value="Genomic_DNA"/>
</dbReference>
<dbReference type="InterPro" id="IPR003673">
    <property type="entry name" value="CoA-Trfase_fam_III"/>
</dbReference>
<dbReference type="InterPro" id="IPR050509">
    <property type="entry name" value="CoA-transferase_III"/>
</dbReference>
<dbReference type="Pfam" id="PF02515">
    <property type="entry name" value="CoA_transf_3"/>
    <property type="match status" value="1"/>
</dbReference>
<dbReference type="PANTHER" id="PTHR48228:SF4">
    <property type="entry name" value="BLR3030 PROTEIN"/>
    <property type="match status" value="1"/>
</dbReference>
<gene>
    <name evidence="2" type="ORF">KZ829_07380</name>
</gene>
<feature type="compositionally biased region" description="Low complexity" evidence="1">
    <location>
        <begin position="498"/>
        <end position="510"/>
    </location>
</feature>
<keyword evidence="2" id="KW-0808">Transferase</keyword>
<evidence type="ECO:0000256" key="1">
    <source>
        <dbReference type="SAM" id="MobiDB-lite"/>
    </source>
</evidence>
<feature type="compositionally biased region" description="Gly residues" evidence="1">
    <location>
        <begin position="513"/>
        <end position="526"/>
    </location>
</feature>
<feature type="compositionally biased region" description="Basic residues" evidence="1">
    <location>
        <begin position="374"/>
        <end position="388"/>
    </location>
</feature>
<feature type="compositionally biased region" description="Basic residues" evidence="1">
    <location>
        <begin position="352"/>
        <end position="366"/>
    </location>
</feature>
<feature type="region of interest" description="Disordered" evidence="1">
    <location>
        <begin position="325"/>
        <end position="526"/>
    </location>
</feature>
<evidence type="ECO:0000313" key="3">
    <source>
        <dbReference type="Proteomes" id="UP001519863"/>
    </source>
</evidence>